<dbReference type="InterPro" id="IPR009057">
    <property type="entry name" value="Homeodomain-like_sf"/>
</dbReference>
<dbReference type="PANTHER" id="PTHR30514:SF1">
    <property type="entry name" value="HTH-TYPE TRANSCRIPTIONAL REGULATOR HEXR-RELATED"/>
    <property type="match status" value="1"/>
</dbReference>
<gene>
    <name evidence="6" type="ORF">SAMN04488569_100351</name>
</gene>
<dbReference type="PROSITE" id="PS51464">
    <property type="entry name" value="SIS"/>
    <property type="match status" value="1"/>
</dbReference>
<dbReference type="GO" id="GO:0003700">
    <property type="term" value="F:DNA-binding transcription factor activity"/>
    <property type="evidence" value="ECO:0007669"/>
    <property type="project" value="InterPro"/>
</dbReference>
<evidence type="ECO:0000259" key="5">
    <source>
        <dbReference type="PROSITE" id="PS51464"/>
    </source>
</evidence>
<keyword evidence="3" id="KW-0804">Transcription</keyword>
<dbReference type="RefSeq" id="WP_091895684.1">
    <property type="nucleotide sequence ID" value="NZ_FOSJ01000003.1"/>
</dbReference>
<feature type="domain" description="HTH rpiR-type" evidence="4">
    <location>
        <begin position="4"/>
        <end position="80"/>
    </location>
</feature>
<dbReference type="Pfam" id="PF01418">
    <property type="entry name" value="HTH_6"/>
    <property type="match status" value="1"/>
</dbReference>
<feature type="domain" description="SIS" evidence="5">
    <location>
        <begin position="129"/>
        <end position="269"/>
    </location>
</feature>
<dbReference type="InterPro" id="IPR046348">
    <property type="entry name" value="SIS_dom_sf"/>
</dbReference>
<keyword evidence="1" id="KW-0805">Transcription regulation</keyword>
<dbReference type="GO" id="GO:0097367">
    <property type="term" value="F:carbohydrate derivative binding"/>
    <property type="evidence" value="ECO:0007669"/>
    <property type="project" value="InterPro"/>
</dbReference>
<dbReference type="InterPro" id="IPR035472">
    <property type="entry name" value="RpiR-like_SIS"/>
</dbReference>
<dbReference type="InterPro" id="IPR000281">
    <property type="entry name" value="HTH_RpiR"/>
</dbReference>
<dbReference type="SUPFAM" id="SSF46689">
    <property type="entry name" value="Homeodomain-like"/>
    <property type="match status" value="1"/>
</dbReference>
<keyword evidence="2 6" id="KW-0238">DNA-binding</keyword>
<dbReference type="PROSITE" id="PS51071">
    <property type="entry name" value="HTH_RPIR"/>
    <property type="match status" value="1"/>
</dbReference>
<evidence type="ECO:0000256" key="1">
    <source>
        <dbReference type="ARBA" id="ARBA00023015"/>
    </source>
</evidence>
<sequence>MPHNYLQKLLFPRRKHFNDTENLIADHLLKLGGDVVNKTLSSLSEEIGVSEATIFKFVKKIGFEGFQNFKISVASNFRENIPYEGELTAFTDISKNDSALVMAQKVVNSSQESLEDLINSLTEKELLDALEIINSSETIHFFGQGASSVVAFDSYHKFLRTNFQCNYIFDYHMQLSYATKLTQKDCVFLFSHSGKTNETIEVAKILRKNGVKIISLTGNPNSKLVKISDISFVIYSEESTFRSETLTSRILYLTLIDILYVNVMYHNEAENKKSLDKIRNALNVTKTGG</sequence>
<evidence type="ECO:0000313" key="7">
    <source>
        <dbReference type="Proteomes" id="UP000199589"/>
    </source>
</evidence>
<dbReference type="Pfam" id="PF01380">
    <property type="entry name" value="SIS"/>
    <property type="match status" value="1"/>
</dbReference>
<dbReference type="GO" id="GO:0003677">
    <property type="term" value="F:DNA binding"/>
    <property type="evidence" value="ECO:0007669"/>
    <property type="project" value="UniProtKB-KW"/>
</dbReference>
<dbReference type="Proteomes" id="UP000199589">
    <property type="component" value="Unassembled WGS sequence"/>
</dbReference>
<dbReference type="GO" id="GO:1901135">
    <property type="term" value="P:carbohydrate derivative metabolic process"/>
    <property type="evidence" value="ECO:0007669"/>
    <property type="project" value="InterPro"/>
</dbReference>
<dbReference type="EMBL" id="FOSJ01000003">
    <property type="protein sequence ID" value="SFJ94854.1"/>
    <property type="molecule type" value="Genomic_DNA"/>
</dbReference>
<evidence type="ECO:0000256" key="3">
    <source>
        <dbReference type="ARBA" id="ARBA00023163"/>
    </source>
</evidence>
<proteinExistence type="predicted"/>
<dbReference type="InterPro" id="IPR047640">
    <property type="entry name" value="RpiR-like"/>
</dbReference>
<keyword evidence="7" id="KW-1185">Reference proteome</keyword>
<dbReference type="InterPro" id="IPR036388">
    <property type="entry name" value="WH-like_DNA-bd_sf"/>
</dbReference>
<evidence type="ECO:0000259" key="4">
    <source>
        <dbReference type="PROSITE" id="PS51071"/>
    </source>
</evidence>
<evidence type="ECO:0000313" key="6">
    <source>
        <dbReference type="EMBL" id="SFJ94854.1"/>
    </source>
</evidence>
<reference evidence="7" key="1">
    <citation type="submission" date="2016-10" db="EMBL/GenBank/DDBJ databases">
        <authorList>
            <person name="Varghese N."/>
            <person name="Submissions S."/>
        </authorList>
    </citation>
    <scope>NUCLEOTIDE SEQUENCE [LARGE SCALE GENOMIC DNA]</scope>
    <source>
        <strain evidence="7">DSM 16108</strain>
    </source>
</reference>
<accession>A0A1I3VHF7</accession>
<dbReference type="OrthoDB" id="3684496at2"/>
<dbReference type="Gene3D" id="1.10.10.10">
    <property type="entry name" value="Winged helix-like DNA-binding domain superfamily/Winged helix DNA-binding domain"/>
    <property type="match status" value="1"/>
</dbReference>
<protein>
    <submittedName>
        <fullName evidence="6">DNA-binding transcriptional regulator, MurR/RpiR family, contains HTH and SIS domains</fullName>
    </submittedName>
</protein>
<organism evidence="6 7">
    <name type="scientific">Marinilactibacillus piezotolerans</name>
    <dbReference type="NCBI Taxonomy" id="258723"/>
    <lineage>
        <taxon>Bacteria</taxon>
        <taxon>Bacillati</taxon>
        <taxon>Bacillota</taxon>
        <taxon>Bacilli</taxon>
        <taxon>Lactobacillales</taxon>
        <taxon>Carnobacteriaceae</taxon>
        <taxon>Marinilactibacillus</taxon>
    </lineage>
</organism>
<dbReference type="Gene3D" id="3.40.50.10490">
    <property type="entry name" value="Glucose-6-phosphate isomerase like protein, domain 1"/>
    <property type="match status" value="1"/>
</dbReference>
<dbReference type="SUPFAM" id="SSF53697">
    <property type="entry name" value="SIS domain"/>
    <property type="match status" value="1"/>
</dbReference>
<name>A0A1I3VHF7_9LACT</name>
<dbReference type="InterPro" id="IPR001347">
    <property type="entry name" value="SIS_dom"/>
</dbReference>
<dbReference type="CDD" id="cd05013">
    <property type="entry name" value="SIS_RpiR"/>
    <property type="match status" value="1"/>
</dbReference>
<dbReference type="AlphaFoldDB" id="A0A1I3VHF7"/>
<evidence type="ECO:0000256" key="2">
    <source>
        <dbReference type="ARBA" id="ARBA00023125"/>
    </source>
</evidence>
<dbReference type="PANTHER" id="PTHR30514">
    <property type="entry name" value="GLUCOKINASE"/>
    <property type="match status" value="1"/>
</dbReference>